<dbReference type="KEGG" id="vg:20098132"/>
<dbReference type="SUPFAM" id="SSF101399">
    <property type="entry name" value="P40 nucleoprotein"/>
    <property type="match status" value="1"/>
</dbReference>
<dbReference type="InterPro" id="IPR036260">
    <property type="entry name" value="P40_nucleoprot_sf_BD-vir"/>
</dbReference>
<dbReference type="EMBL" id="HM849038">
    <property type="protein sequence ID" value="AEF56725.1"/>
    <property type="molecule type" value="Viral_cRNA"/>
</dbReference>
<reference evidence="1 2" key="1">
    <citation type="journal article" date="2011" name="J. Gen. Virol.">
        <title>Discovery and initial analysis of novel viral genomes in the soybean cyst nematode.</title>
        <authorList>
            <person name="Bekal S."/>
            <person name="Domier L.L."/>
            <person name="Niblack T.L."/>
            <person name="Lambert K.N."/>
        </authorList>
    </citation>
    <scope>NUCLEOTIDE SEQUENCE [LARGE SCALE GENOMIC DNA]</scope>
</reference>
<dbReference type="InterPro" id="IPR009441">
    <property type="entry name" value="P40_nucleoprot_BD-vir"/>
</dbReference>
<dbReference type="GeneID" id="20098132"/>
<organism evidence="1 2">
    <name type="scientific">Socyvirus heteroderae</name>
    <dbReference type="NCBI Taxonomy" id="1034377"/>
    <lineage>
        <taxon>Viruses</taxon>
        <taxon>Riboviria</taxon>
        <taxon>Orthornavirae</taxon>
        <taxon>Negarnaviricota</taxon>
        <taxon>Haploviricotina</taxon>
        <taxon>Monjiviricetes</taxon>
        <taxon>Mononegavirales</taxon>
        <taxon>Nyamiviridae</taxon>
        <taxon>Socyvirus</taxon>
    </lineage>
</organism>
<proteinExistence type="predicted"/>
<dbReference type="Pfam" id="PF06407">
    <property type="entry name" value="BDV_P40"/>
    <property type="match status" value="1"/>
</dbReference>
<sequence length="412" mass="44552">MAGTNAAVELESWDEMEIDESAATFAPRAVPVTEDRTIMKNVIAWAIDGKLKSLRGGANDEKEGDLFNELAKSGDFMAWTVLAYFDTLKKIAVADTVNFTVKTTLTQYLAALDGELPTAQANTVSETPTSRLLALFISFICLAKGNEARNNPTIQSPVSLENASIFRRYSAMVAGKNLPTANAVKAFIENLPRGCLEAGHAVLWANDKIAKKMIAWVLKSNPATEADKALVSQMKMVYGGAEMAFAKTAAEFLAGCDTHLKLLPQVVEDGERYLEVKEALEARHHEHYLHLRLLKHADADSIAPRAFPYLAGAAAYWTNRRHAAAAGAAVYIAPLMVRTEGYTVTEMDDASRTKISADMKLATATKLPARFAKTAGLKDDIVPQGYTAGTSGLAQLLTMLQTMQTGKPPGVP</sequence>
<evidence type="ECO:0000313" key="1">
    <source>
        <dbReference type="EMBL" id="AEF56725.1"/>
    </source>
</evidence>
<name>G0WXP8_9MONO</name>
<protein>
    <submittedName>
        <fullName evidence="1">N-protein</fullName>
    </submittedName>
</protein>
<dbReference type="InterPro" id="IPR015970">
    <property type="entry name" value="P40_nucleoprot_sub2_BD-vir"/>
</dbReference>
<keyword evidence="2" id="KW-1185">Reference proteome</keyword>
<dbReference type="OrthoDB" id="3290at10239"/>
<dbReference type="Gene3D" id="1.10.3050.10">
    <property type="entry name" value="borna disease virus nucleoprotein, domain 2"/>
    <property type="match status" value="1"/>
</dbReference>
<dbReference type="Proteomes" id="UP000201865">
    <property type="component" value="Segment"/>
</dbReference>
<dbReference type="RefSeq" id="YP_009052463.1">
    <property type="nucleotide sequence ID" value="NC_024702.1"/>
</dbReference>
<evidence type="ECO:0000313" key="2">
    <source>
        <dbReference type="Proteomes" id="UP000201865"/>
    </source>
</evidence>
<accession>G0WXP8</accession>